<feature type="transmembrane region" description="Helical" evidence="5">
    <location>
        <begin position="127"/>
        <end position="152"/>
    </location>
</feature>
<feature type="transmembrane region" description="Helical" evidence="5">
    <location>
        <begin position="225"/>
        <end position="242"/>
    </location>
</feature>
<feature type="transmembrane region" description="Helical" evidence="5">
    <location>
        <begin position="63"/>
        <end position="87"/>
    </location>
</feature>
<keyword evidence="2 5" id="KW-0812">Transmembrane</keyword>
<dbReference type="InterPro" id="IPR003689">
    <property type="entry name" value="ZIP"/>
</dbReference>
<feature type="transmembrane region" description="Helical" evidence="5">
    <location>
        <begin position="6"/>
        <end position="26"/>
    </location>
</feature>
<evidence type="ECO:0000313" key="6">
    <source>
        <dbReference type="EMBL" id="GGO08540.1"/>
    </source>
</evidence>
<evidence type="ECO:0000313" key="7">
    <source>
        <dbReference type="Proteomes" id="UP000602381"/>
    </source>
</evidence>
<evidence type="ECO:0000256" key="4">
    <source>
        <dbReference type="ARBA" id="ARBA00023136"/>
    </source>
</evidence>
<comment type="caution">
    <text evidence="6">The sequence shown here is derived from an EMBL/GenBank/DDBJ whole genome shotgun (WGS) entry which is preliminary data.</text>
</comment>
<reference evidence="7" key="1">
    <citation type="journal article" date="2019" name="Int. J. Syst. Evol. Microbiol.">
        <title>The Global Catalogue of Microorganisms (GCM) 10K type strain sequencing project: providing services to taxonomists for standard genome sequencing and annotation.</title>
        <authorList>
            <consortium name="The Broad Institute Genomics Platform"/>
            <consortium name="The Broad Institute Genome Sequencing Center for Infectious Disease"/>
            <person name="Wu L."/>
            <person name="Ma J."/>
        </authorList>
    </citation>
    <scope>NUCLEOTIDE SEQUENCE [LARGE SCALE GENOMIC DNA]</scope>
    <source>
        <strain evidence="7">JCM 17843</strain>
    </source>
</reference>
<dbReference type="EMBL" id="BMOV01000002">
    <property type="protein sequence ID" value="GGO08540.1"/>
    <property type="molecule type" value="Genomic_DNA"/>
</dbReference>
<evidence type="ECO:0000256" key="1">
    <source>
        <dbReference type="ARBA" id="ARBA00004141"/>
    </source>
</evidence>
<feature type="transmembrane region" description="Helical" evidence="5">
    <location>
        <begin position="164"/>
        <end position="185"/>
    </location>
</feature>
<keyword evidence="4 5" id="KW-0472">Membrane</keyword>
<name>A0ABQ2LAD6_9PROT</name>
<evidence type="ECO:0000256" key="3">
    <source>
        <dbReference type="ARBA" id="ARBA00022989"/>
    </source>
</evidence>
<proteinExistence type="predicted"/>
<keyword evidence="7" id="KW-1185">Reference proteome</keyword>
<dbReference type="RefSeq" id="WP_150004439.1">
    <property type="nucleotide sequence ID" value="NZ_BMOV01000002.1"/>
</dbReference>
<accession>A0ABQ2LAD6</accession>
<sequence>MMDSSSFALAFSMLAALVNLGGLLVIRHYEAWGNKNSVLFAAFAAGFLIGAAILQIIPKALSMVGQMAPLLVLAGYVLMYCLGLLSAHKNSTSHMDKRAMALIPILGIALHSFSDGLSYSAAFSVDVFTGVTAVFGLVLHEFSEGIIAFVLLLRGGFSPHRAMITAFIAAAATTPLGTAISLPFISQLSGVPLGSILAVTGGALLYVGASHLVPHVEHTNRRGSAFAFFGGLSIMVLMQLFHHS</sequence>
<feature type="transmembrane region" description="Helical" evidence="5">
    <location>
        <begin position="99"/>
        <end position="121"/>
    </location>
</feature>
<dbReference type="Pfam" id="PF02535">
    <property type="entry name" value="Zip"/>
    <property type="match status" value="1"/>
</dbReference>
<dbReference type="PANTHER" id="PTHR11040:SF44">
    <property type="entry name" value="PROTEIN ZNTC-RELATED"/>
    <property type="match status" value="1"/>
</dbReference>
<gene>
    <name evidence="6" type="ORF">GCM10007972_09010</name>
</gene>
<comment type="subcellular location">
    <subcellularLocation>
        <location evidence="1">Membrane</location>
        <topology evidence="1">Multi-pass membrane protein</topology>
    </subcellularLocation>
</comment>
<feature type="transmembrane region" description="Helical" evidence="5">
    <location>
        <begin position="38"/>
        <end position="57"/>
    </location>
</feature>
<evidence type="ECO:0000256" key="5">
    <source>
        <dbReference type="SAM" id="Phobius"/>
    </source>
</evidence>
<organism evidence="6 7">
    <name type="scientific">Iodidimonas muriae</name>
    <dbReference type="NCBI Taxonomy" id="261467"/>
    <lineage>
        <taxon>Bacteria</taxon>
        <taxon>Pseudomonadati</taxon>
        <taxon>Pseudomonadota</taxon>
        <taxon>Alphaproteobacteria</taxon>
        <taxon>Iodidimonadales</taxon>
        <taxon>Iodidimonadaceae</taxon>
        <taxon>Iodidimonas</taxon>
    </lineage>
</organism>
<evidence type="ECO:0000256" key="2">
    <source>
        <dbReference type="ARBA" id="ARBA00022692"/>
    </source>
</evidence>
<keyword evidence="3 5" id="KW-1133">Transmembrane helix</keyword>
<feature type="transmembrane region" description="Helical" evidence="5">
    <location>
        <begin position="191"/>
        <end position="213"/>
    </location>
</feature>
<protein>
    <submittedName>
        <fullName evidence="6">ZIP family metal transporter</fullName>
    </submittedName>
</protein>
<dbReference type="Proteomes" id="UP000602381">
    <property type="component" value="Unassembled WGS sequence"/>
</dbReference>
<dbReference type="PANTHER" id="PTHR11040">
    <property type="entry name" value="ZINC/IRON TRANSPORTER"/>
    <property type="match status" value="1"/>
</dbReference>